<proteinExistence type="predicted"/>
<reference evidence="1" key="1">
    <citation type="submission" date="2018-02" db="EMBL/GenBank/DDBJ databases">
        <title>Rhizophora mucronata_Transcriptome.</title>
        <authorList>
            <person name="Meera S.P."/>
            <person name="Sreeshan A."/>
            <person name="Augustine A."/>
        </authorList>
    </citation>
    <scope>NUCLEOTIDE SEQUENCE</scope>
    <source>
        <tissue evidence="1">Leaf</tissue>
    </source>
</reference>
<protein>
    <submittedName>
        <fullName evidence="1">Uncharacterized protein</fullName>
    </submittedName>
</protein>
<accession>A0A2P2K257</accession>
<evidence type="ECO:0000313" key="1">
    <source>
        <dbReference type="EMBL" id="MBW99824.1"/>
    </source>
</evidence>
<dbReference type="EMBL" id="GGEC01019341">
    <property type="protein sequence ID" value="MBW99824.1"/>
    <property type="molecule type" value="Transcribed_RNA"/>
</dbReference>
<sequence length="71" mass="8774">MRCYSRSLSFPVLHHLIFLPSFYVKISFQKILLYYKYILSKFHWLLKWVCYNWPKNATCFIIISFSNLWIC</sequence>
<name>A0A2P2K257_RHIMU</name>
<dbReference type="AlphaFoldDB" id="A0A2P2K257"/>
<organism evidence="1">
    <name type="scientific">Rhizophora mucronata</name>
    <name type="common">Asiatic mangrove</name>
    <dbReference type="NCBI Taxonomy" id="61149"/>
    <lineage>
        <taxon>Eukaryota</taxon>
        <taxon>Viridiplantae</taxon>
        <taxon>Streptophyta</taxon>
        <taxon>Embryophyta</taxon>
        <taxon>Tracheophyta</taxon>
        <taxon>Spermatophyta</taxon>
        <taxon>Magnoliopsida</taxon>
        <taxon>eudicotyledons</taxon>
        <taxon>Gunneridae</taxon>
        <taxon>Pentapetalae</taxon>
        <taxon>rosids</taxon>
        <taxon>fabids</taxon>
        <taxon>Malpighiales</taxon>
        <taxon>Rhizophoraceae</taxon>
        <taxon>Rhizophora</taxon>
    </lineage>
</organism>